<dbReference type="GO" id="GO:0016787">
    <property type="term" value="F:hydrolase activity"/>
    <property type="evidence" value="ECO:0007669"/>
    <property type="project" value="UniProtKB-KW"/>
</dbReference>
<dbReference type="SUPFAM" id="SSF56601">
    <property type="entry name" value="beta-lactamase/transpeptidase-like"/>
    <property type="match status" value="1"/>
</dbReference>
<evidence type="ECO:0000313" key="3">
    <source>
        <dbReference type="EMBL" id="MDG4475502.1"/>
    </source>
</evidence>
<keyword evidence="1" id="KW-0378">Hydrolase</keyword>
<sequence length="346" mass="38348">MGVAWGLGEKRKSLIQPYGYTDYSQEKRVTAVTVYDLASLTKPLATVLAVLTLLQEQRLQISDLVSDIFPQASNSFLHRVSIKDLLCHCSGFPAHKPYYLELIRLPAEKRKEMLLNLLFTEAPAYETGTASVYSDLGFMLLGLIVEKKSGCRLDHFFREKIAEPLGIAEKIFYGTTGPEGKGEISKALYAPTEECPFRKRLLCGEVSDENCHALGGVAGHAGLFGTIEGVLEMGVQLLEQWQGRKEHSSYRASDLQRFLIPRNIPGSTWALGFDTPSATGSSGGRYLAPTSVGHLGFTGTSLWIDPTRDLVMVLLSNRVHPSRENIRIKQFRPLFHETVMESLGLV</sequence>
<protein>
    <submittedName>
        <fullName evidence="3">Beta-lactamase family protein</fullName>
    </submittedName>
</protein>
<evidence type="ECO:0000313" key="4">
    <source>
        <dbReference type="Proteomes" id="UP001154240"/>
    </source>
</evidence>
<dbReference type="InterPro" id="IPR050789">
    <property type="entry name" value="Diverse_Enzym_Activities"/>
</dbReference>
<gene>
    <name evidence="3" type="ORF">OLX77_04930</name>
</gene>
<evidence type="ECO:0000259" key="2">
    <source>
        <dbReference type="Pfam" id="PF00144"/>
    </source>
</evidence>
<reference evidence="3" key="2">
    <citation type="submission" date="2022-10" db="EMBL/GenBank/DDBJ databases">
        <authorList>
            <person name="Aronson H.S."/>
        </authorList>
    </citation>
    <scope>NUCLEOTIDE SEQUENCE</scope>
    <source>
        <strain evidence="3">RS19-109</strain>
    </source>
</reference>
<organism evidence="3 4">
    <name type="scientific">Thiovibrio frasassiensis</name>
    <dbReference type="NCBI Taxonomy" id="2984131"/>
    <lineage>
        <taxon>Bacteria</taxon>
        <taxon>Pseudomonadati</taxon>
        <taxon>Thermodesulfobacteriota</taxon>
        <taxon>Desulfobulbia</taxon>
        <taxon>Desulfobulbales</taxon>
        <taxon>Thiovibrionaceae</taxon>
        <taxon>Thiovibrio</taxon>
    </lineage>
</organism>
<dbReference type="Pfam" id="PF00144">
    <property type="entry name" value="Beta-lactamase"/>
    <property type="match status" value="1"/>
</dbReference>
<comment type="caution">
    <text evidence="3">The sequence shown here is derived from an EMBL/GenBank/DDBJ whole genome shotgun (WGS) entry which is preliminary data.</text>
</comment>
<dbReference type="Proteomes" id="UP001154240">
    <property type="component" value="Unassembled WGS sequence"/>
</dbReference>
<dbReference type="InterPro" id="IPR001466">
    <property type="entry name" value="Beta-lactam-related"/>
</dbReference>
<dbReference type="PANTHER" id="PTHR43283:SF11">
    <property type="entry name" value="BETA-LACTAMASE-RELATED DOMAIN-CONTAINING PROTEIN"/>
    <property type="match status" value="1"/>
</dbReference>
<dbReference type="AlphaFoldDB" id="A0A9X4MMG7"/>
<evidence type="ECO:0000256" key="1">
    <source>
        <dbReference type="ARBA" id="ARBA00022801"/>
    </source>
</evidence>
<dbReference type="Gene3D" id="3.40.710.10">
    <property type="entry name" value="DD-peptidase/beta-lactamase superfamily"/>
    <property type="match status" value="1"/>
</dbReference>
<dbReference type="PANTHER" id="PTHR43283">
    <property type="entry name" value="BETA-LACTAMASE-RELATED"/>
    <property type="match status" value="1"/>
</dbReference>
<name>A0A9X4MMG7_9BACT</name>
<reference evidence="3" key="1">
    <citation type="journal article" date="2022" name="bioRxiv">
        <title>Thiovibrio frasassiensisgen. nov., sp. nov., an autotrophic, elemental sulfur disproportionating bacterium isolated from sulfidic karst sediment, and proposal of Thiovibrionaceae fam. nov.</title>
        <authorList>
            <person name="Aronson H."/>
            <person name="Thomas C."/>
            <person name="Bhattacharyya M."/>
            <person name="Eckstein S."/>
            <person name="Jensen S."/>
            <person name="Barco R."/>
            <person name="Macalady J."/>
            <person name="Amend J."/>
        </authorList>
    </citation>
    <scope>NUCLEOTIDE SEQUENCE</scope>
    <source>
        <strain evidence="3">RS19-109</strain>
    </source>
</reference>
<dbReference type="EMBL" id="JAPHEH010000001">
    <property type="protein sequence ID" value="MDG4475502.1"/>
    <property type="molecule type" value="Genomic_DNA"/>
</dbReference>
<accession>A0A9X4MMG7</accession>
<proteinExistence type="predicted"/>
<keyword evidence="4" id="KW-1185">Reference proteome</keyword>
<dbReference type="InterPro" id="IPR012338">
    <property type="entry name" value="Beta-lactam/transpept-like"/>
</dbReference>
<feature type="domain" description="Beta-lactamase-related" evidence="2">
    <location>
        <begin position="2"/>
        <end position="325"/>
    </location>
</feature>
<dbReference type="RefSeq" id="WP_307632475.1">
    <property type="nucleotide sequence ID" value="NZ_JAPHEH010000001.1"/>
</dbReference>